<proteinExistence type="inferred from homology"/>
<dbReference type="PANTHER" id="PTHR10997:SF8">
    <property type="entry name" value="EXPORTIN-2"/>
    <property type="match status" value="1"/>
</dbReference>
<dbReference type="EMBL" id="BAABUJ010000024">
    <property type="protein sequence ID" value="GAA5802690.1"/>
    <property type="molecule type" value="Genomic_DNA"/>
</dbReference>
<name>A0ABP9Y7J3_9FUNG</name>
<keyword evidence="10" id="KW-1185">Reference proteome</keyword>
<comment type="caution">
    <text evidence="9">The sequence shown here is derived from an EMBL/GenBank/DDBJ whole genome shotgun (WGS) entry which is preliminary data.</text>
</comment>
<dbReference type="SUPFAM" id="SSF48371">
    <property type="entry name" value="ARM repeat"/>
    <property type="match status" value="1"/>
</dbReference>
<organism evidence="9 10">
    <name type="scientific">Helicostylum pulchrum</name>
    <dbReference type="NCBI Taxonomy" id="562976"/>
    <lineage>
        <taxon>Eukaryota</taxon>
        <taxon>Fungi</taxon>
        <taxon>Fungi incertae sedis</taxon>
        <taxon>Mucoromycota</taxon>
        <taxon>Mucoromycotina</taxon>
        <taxon>Mucoromycetes</taxon>
        <taxon>Mucorales</taxon>
        <taxon>Mucorineae</taxon>
        <taxon>Mucoraceae</taxon>
        <taxon>Helicostylum</taxon>
    </lineage>
</organism>
<dbReference type="InterPro" id="IPR001494">
    <property type="entry name" value="Importin-beta_N"/>
</dbReference>
<reference evidence="9 10" key="1">
    <citation type="submission" date="2024-04" db="EMBL/GenBank/DDBJ databases">
        <title>genome sequences of Mucor flavus KT1a and Helicostylum pulchrum KT1b strains isolation_sourced from the surface of a dry-aged beef.</title>
        <authorList>
            <person name="Toyotome T."/>
            <person name="Hosono M."/>
            <person name="Torimaru M."/>
            <person name="Fukuda K."/>
            <person name="Mikami N."/>
        </authorList>
    </citation>
    <scope>NUCLEOTIDE SEQUENCE [LARGE SCALE GENOMIC DNA]</scope>
    <source>
        <strain evidence="9 10">KT1b</strain>
    </source>
</reference>
<evidence type="ECO:0000313" key="9">
    <source>
        <dbReference type="EMBL" id="GAA5802690.1"/>
    </source>
</evidence>
<evidence type="ECO:0000256" key="3">
    <source>
        <dbReference type="ARBA" id="ARBA00008669"/>
    </source>
</evidence>
<dbReference type="InterPro" id="IPR011989">
    <property type="entry name" value="ARM-like"/>
</dbReference>
<dbReference type="SMART" id="SM00913">
    <property type="entry name" value="IBN_N"/>
    <property type="match status" value="1"/>
</dbReference>
<dbReference type="Pfam" id="PF03378">
    <property type="entry name" value="CAS_CSE1"/>
    <property type="match status" value="1"/>
</dbReference>
<dbReference type="Pfam" id="PF03810">
    <property type="entry name" value="IBN_N"/>
    <property type="match status" value="1"/>
</dbReference>
<evidence type="ECO:0000256" key="1">
    <source>
        <dbReference type="ARBA" id="ARBA00004123"/>
    </source>
</evidence>
<dbReference type="InterPro" id="IPR005043">
    <property type="entry name" value="XPO2_C"/>
</dbReference>
<evidence type="ECO:0000256" key="2">
    <source>
        <dbReference type="ARBA" id="ARBA00004496"/>
    </source>
</evidence>
<protein>
    <recommendedName>
        <fullName evidence="8">Importin N-terminal domain-containing protein</fullName>
    </recommendedName>
</protein>
<dbReference type="PROSITE" id="PS50166">
    <property type="entry name" value="IMPORTIN_B_NT"/>
    <property type="match status" value="1"/>
</dbReference>
<feature type="domain" description="Importin N-terminal" evidence="8">
    <location>
        <begin position="27"/>
        <end position="102"/>
    </location>
</feature>
<evidence type="ECO:0000256" key="7">
    <source>
        <dbReference type="ARBA" id="ARBA00023242"/>
    </source>
</evidence>
<keyword evidence="5" id="KW-0963">Cytoplasm</keyword>
<sequence length="982" mass="111583">MEINEQTYNGLQQYLLQTLNPATQKEAVYNLSQVEVQQGFPLLLLKLISDEAVDQTLRMAGAVYFKNFIKRYWVNDYEEAVDKIAQQDRVEIKNQIVQLMITVPDKLQLQISDALTLIAASDFPDKWESLLPELINKLSATDYRVNNGILGTAHSIFKRWRSAFRSDELFSNIKYVLDQFCGPYLQLFQITDKLIGENSNNLQALQVLARSLNLLIKIYYDLNCQDLPEFCEDNLGTFMSLFEKYLIYQNPLLETDDEEEEGPLEQIKTGICYILELYASRYEDAFPQLQHFVPIVVGLLTNAGAESKYDSMVCKAFTVLTAIVKIDRHSHIFADPVQLSNMCERIALPNIGLRLVDEELFEDNPIEYIRRDLEGSDTDTRRRAAADFIRGLMERFEVQVTKIMSEYVTRYLQTYNSDPKNNWKDKNTAIFLLVAIATRSATSTQGVTKTNELVDVLDFFSKHVLCDLQSSVNTEIPILKVDAIKYVYTFRNQLTKEQLLTVFPLLVKHLESNDYVVHTYAAIAIERILFIRQGKTMMFTSDDIKPYSETLLSQLFRLIELGQTPEKLSENDYLMRAVMRVIITSRQDMIPYVNVIMGKLTSILAIVSKNPSNPKFNHYIFESIGALIRFICPISEAALAEFENMCFGPFQTILSQEVQEFTPYVFQLLAQLLEQHKGTELTEAYVALLAPLLNPGLWEQGNIPALVRLLQAYLEKGVNSILANNQLEPILGIFQQKLVYSRQFDHYGMLLLNTITSRVPIQVLGNYLPALLSAVLKRLQSKKKGNDITFDRFTRNFTLWMSLCFFLEPLGGPDTIIRVYEGLQPGLFGQIMTLFVLPDLPKLSKSLDGKLGGSGMTHLLTKSDTMLQQPYVSQLWGQCLLALLKLLEIPVVAETDGPDELYTFDIDAEGYQNTFAKLATSNPVPQDPTAGLPPCQIYLAQQIMAMPAEKRAVVKSLVLQSPEATQFLPLYFGSAGISLDQL</sequence>
<keyword evidence="6" id="KW-0653">Protein transport</keyword>
<dbReference type="InterPro" id="IPR013713">
    <property type="entry name" value="XPO2_central"/>
</dbReference>
<keyword evidence="4" id="KW-0813">Transport</keyword>
<dbReference type="Gene3D" id="1.25.10.10">
    <property type="entry name" value="Leucine-rich Repeat Variant"/>
    <property type="match status" value="1"/>
</dbReference>
<dbReference type="InterPro" id="IPR016024">
    <property type="entry name" value="ARM-type_fold"/>
</dbReference>
<evidence type="ECO:0000256" key="4">
    <source>
        <dbReference type="ARBA" id="ARBA00022448"/>
    </source>
</evidence>
<dbReference type="Pfam" id="PF08506">
    <property type="entry name" value="Cse1"/>
    <property type="match status" value="1"/>
</dbReference>
<comment type="subcellular location">
    <subcellularLocation>
        <location evidence="2">Cytoplasm</location>
    </subcellularLocation>
    <subcellularLocation>
        <location evidence="1">Nucleus</location>
    </subcellularLocation>
</comment>
<keyword evidence="7" id="KW-0539">Nucleus</keyword>
<dbReference type="Proteomes" id="UP001476247">
    <property type="component" value="Unassembled WGS sequence"/>
</dbReference>
<comment type="similarity">
    <text evidence="3">Belongs to the XPO2/CSE1 family.</text>
</comment>
<evidence type="ECO:0000256" key="5">
    <source>
        <dbReference type="ARBA" id="ARBA00022490"/>
    </source>
</evidence>
<accession>A0ABP9Y7J3</accession>
<evidence type="ECO:0000256" key="6">
    <source>
        <dbReference type="ARBA" id="ARBA00022927"/>
    </source>
</evidence>
<dbReference type="PANTHER" id="PTHR10997">
    <property type="entry name" value="IMPORTIN-7, 8, 11"/>
    <property type="match status" value="1"/>
</dbReference>
<evidence type="ECO:0000313" key="10">
    <source>
        <dbReference type="Proteomes" id="UP001476247"/>
    </source>
</evidence>
<gene>
    <name evidence="9" type="ORF">HPULCUR_008164</name>
</gene>
<evidence type="ECO:0000259" key="8">
    <source>
        <dbReference type="PROSITE" id="PS50166"/>
    </source>
</evidence>